<dbReference type="InterPro" id="IPR002104">
    <property type="entry name" value="Integrase_catalytic"/>
</dbReference>
<evidence type="ECO:0000259" key="6">
    <source>
        <dbReference type="PROSITE" id="PS51900"/>
    </source>
</evidence>
<evidence type="ECO:0000313" key="7">
    <source>
        <dbReference type="EMBL" id="MCP8998268.1"/>
    </source>
</evidence>
<evidence type="ECO:0000313" key="8">
    <source>
        <dbReference type="Proteomes" id="UP001524318"/>
    </source>
</evidence>
<evidence type="ECO:0000256" key="1">
    <source>
        <dbReference type="ARBA" id="ARBA00022908"/>
    </source>
</evidence>
<dbReference type="Gene3D" id="1.10.150.130">
    <property type="match status" value="1"/>
</dbReference>
<dbReference type="InterPro" id="IPR011010">
    <property type="entry name" value="DNA_brk_join_enz"/>
</dbReference>
<dbReference type="EMBL" id="JANCLV010000001">
    <property type="protein sequence ID" value="MCP8998268.1"/>
    <property type="molecule type" value="Genomic_DNA"/>
</dbReference>
<feature type="domain" description="Tyr recombinase" evidence="5">
    <location>
        <begin position="188"/>
        <end position="393"/>
    </location>
</feature>
<dbReference type="Pfam" id="PF00589">
    <property type="entry name" value="Phage_integrase"/>
    <property type="match status" value="1"/>
</dbReference>
<protein>
    <submittedName>
        <fullName evidence="7">Tyrosine-type recombinase/integrase</fullName>
    </submittedName>
</protein>
<reference evidence="7 8" key="1">
    <citation type="submission" date="2022-06" db="EMBL/GenBank/DDBJ databases">
        <title>Pseudarthrobacter sp. strain RMG13 Genome sequencing and assembly.</title>
        <authorList>
            <person name="Kim I."/>
        </authorList>
    </citation>
    <scope>NUCLEOTIDE SEQUENCE [LARGE SCALE GENOMIC DNA]</scope>
    <source>
        <strain evidence="7 8">RMG13</strain>
    </source>
</reference>
<dbReference type="InterPro" id="IPR013762">
    <property type="entry name" value="Integrase-like_cat_sf"/>
</dbReference>
<dbReference type="PANTHER" id="PTHR30349">
    <property type="entry name" value="PHAGE INTEGRASE-RELATED"/>
    <property type="match status" value="1"/>
</dbReference>
<dbReference type="InterPro" id="IPR010998">
    <property type="entry name" value="Integrase_recombinase_N"/>
</dbReference>
<organism evidence="7 8">
    <name type="scientific">Pseudarthrobacter humi</name>
    <dbReference type="NCBI Taxonomy" id="2952523"/>
    <lineage>
        <taxon>Bacteria</taxon>
        <taxon>Bacillati</taxon>
        <taxon>Actinomycetota</taxon>
        <taxon>Actinomycetes</taxon>
        <taxon>Micrococcales</taxon>
        <taxon>Micrococcaceae</taxon>
        <taxon>Pseudarthrobacter</taxon>
    </lineage>
</organism>
<dbReference type="PROSITE" id="PS51898">
    <property type="entry name" value="TYR_RECOMBINASE"/>
    <property type="match status" value="1"/>
</dbReference>
<evidence type="ECO:0000256" key="4">
    <source>
        <dbReference type="PROSITE-ProRule" id="PRU01248"/>
    </source>
</evidence>
<gene>
    <name evidence="7" type="ORF">NFC73_00750</name>
</gene>
<sequence length="402" mass="44977">MAKATGVYQRCTNECTTRCKRHKWAFSVEFPPGQDGKRLRIAESGFPDQETAKEARTEAIRAHKEGTLEADRRKETVGEYLERWLTAKESAKTIRAATIRSYRGHLDNYLMPDLGRVRLSDLKASQIDAMLVRIRKANDGKPRNQQVSASTERRIIATLRSALRDALRAGQIHRDPTIGAHVSKESAERRDVWTPEEFGQFRAWMEGQEGHAEHLAPLILFAVGTGMRLGEVCGLRWADVDMEAGYLTVRQQAQLQGKEVVFQPVKTKAGQDRWVPLAGWVPDALKTWKVQQGRERLISGEAWANDRGLVFTDALGAPLIPNNVSKTFGRMAERAGLSKVVFHSLRHLAATIMLQNGLPLPVVSRILGHSTITVTADLYFDVVKDQRLKDDVSAAYARAFSA</sequence>
<evidence type="ECO:0000259" key="5">
    <source>
        <dbReference type="PROSITE" id="PS51898"/>
    </source>
</evidence>
<accession>A0ABT1LIJ1</accession>
<keyword evidence="1" id="KW-0229">DNA integration</keyword>
<feature type="domain" description="Core-binding (CB)" evidence="6">
    <location>
        <begin position="75"/>
        <end position="167"/>
    </location>
</feature>
<dbReference type="SUPFAM" id="SSF56349">
    <property type="entry name" value="DNA breaking-rejoining enzymes"/>
    <property type="match status" value="1"/>
</dbReference>
<keyword evidence="2 4" id="KW-0238">DNA-binding</keyword>
<keyword evidence="8" id="KW-1185">Reference proteome</keyword>
<evidence type="ECO:0000256" key="3">
    <source>
        <dbReference type="ARBA" id="ARBA00023172"/>
    </source>
</evidence>
<evidence type="ECO:0000256" key="2">
    <source>
        <dbReference type="ARBA" id="ARBA00023125"/>
    </source>
</evidence>
<name>A0ABT1LIJ1_9MICC</name>
<dbReference type="Proteomes" id="UP001524318">
    <property type="component" value="Unassembled WGS sequence"/>
</dbReference>
<dbReference type="CDD" id="cd01189">
    <property type="entry name" value="INT_ICEBs1_C_like"/>
    <property type="match status" value="1"/>
</dbReference>
<comment type="caution">
    <text evidence="7">The sequence shown here is derived from an EMBL/GenBank/DDBJ whole genome shotgun (WGS) entry which is preliminary data.</text>
</comment>
<dbReference type="InterPro" id="IPR050090">
    <property type="entry name" value="Tyrosine_recombinase_XerCD"/>
</dbReference>
<dbReference type="RefSeq" id="WP_254746853.1">
    <property type="nucleotide sequence ID" value="NZ_JANCLV010000001.1"/>
</dbReference>
<proteinExistence type="predicted"/>
<dbReference type="InterPro" id="IPR044068">
    <property type="entry name" value="CB"/>
</dbReference>
<dbReference type="Gene3D" id="1.10.443.10">
    <property type="entry name" value="Intergrase catalytic core"/>
    <property type="match status" value="1"/>
</dbReference>
<keyword evidence="3" id="KW-0233">DNA recombination</keyword>
<dbReference type="PROSITE" id="PS51900">
    <property type="entry name" value="CB"/>
    <property type="match status" value="1"/>
</dbReference>
<dbReference type="PANTHER" id="PTHR30349:SF91">
    <property type="entry name" value="INTA PROTEIN"/>
    <property type="match status" value="1"/>
</dbReference>
<dbReference type="InterPro" id="IPR004107">
    <property type="entry name" value="Integrase_SAM-like_N"/>
</dbReference>
<dbReference type="Pfam" id="PF14659">
    <property type="entry name" value="Phage_int_SAM_3"/>
    <property type="match status" value="1"/>
</dbReference>